<dbReference type="Pfam" id="PF01926">
    <property type="entry name" value="MMR_HSR1"/>
    <property type="match status" value="1"/>
</dbReference>
<feature type="domain" description="OBG-type G" evidence="3">
    <location>
        <begin position="380"/>
        <end position="547"/>
    </location>
</feature>
<dbReference type="Proteomes" id="UP000094336">
    <property type="component" value="Unassembled WGS sequence"/>
</dbReference>
<keyword evidence="2" id="KW-0342">GTP-binding</keyword>
<organism evidence="5 6">
    <name type="scientific">Babjeviella inositovora NRRL Y-12698</name>
    <dbReference type="NCBI Taxonomy" id="984486"/>
    <lineage>
        <taxon>Eukaryota</taxon>
        <taxon>Fungi</taxon>
        <taxon>Dikarya</taxon>
        <taxon>Ascomycota</taxon>
        <taxon>Saccharomycotina</taxon>
        <taxon>Pichiomycetes</taxon>
        <taxon>Serinales incertae sedis</taxon>
        <taxon>Babjeviella</taxon>
    </lineage>
</organism>
<evidence type="ECO:0000256" key="1">
    <source>
        <dbReference type="ARBA" id="ARBA00022741"/>
    </source>
</evidence>
<dbReference type="STRING" id="984486.A0A1E3QS64"/>
<dbReference type="PRINTS" id="PR00326">
    <property type="entry name" value="GTP1OBG"/>
</dbReference>
<sequence>MLISRNAVGFYRYFSVTTLKAAIEIPQNSPSAIQNQNWLDSLGGDSKQDPLLASKASKPALTYVVKQGNDLATTAYAASVYGMEDFLFKVLSHDKEGFNDIAIPVSNYFVRSSPFSHLNNSSKPKADNAQPFADLRLVTLMTGRGGNGATSFLRSFGKAKGPPDGGDGGDGGDVYVQAVDGLHSLHKLRKAYGAEDGRQGQKDQLDGKRGDDVILTVPVGTIIKWIPDPKILRQLQRSQAQDREHGGSFINLKTIGAYPRDKTSKFIQFWRQSYLDGEGWLFKDRDAEYHENREYFNDLRRKVFEYDRTTTKEEIDEDVFPMFGLDLNQPTEKPILLMKGGRGGMGNMHFLTRDIRNPRFCKLGRASLKENFLFELKLLADIGLVGLPNAGKSTLLGAISRASPRVGHWEFTTLQPTIGTINLGIDKDSFTVADIPGIIRGANQGKGMGTDFLRHVERSGGLCFVISLGNDDPIADLETLVEEMGEKRMEGKRVLVVATKADITKTRKKYAVLQQYVEEKEWRCVPTCAMKGENIETVITMMAQLAGKLNV</sequence>
<keyword evidence="1" id="KW-0547">Nucleotide-binding</keyword>
<dbReference type="GO" id="GO:0043022">
    <property type="term" value="F:ribosome binding"/>
    <property type="evidence" value="ECO:0007669"/>
    <property type="project" value="EnsemblFungi"/>
</dbReference>
<dbReference type="OrthoDB" id="347018at2759"/>
<dbReference type="InterPro" id="IPR006073">
    <property type="entry name" value="GTP-bd"/>
</dbReference>
<evidence type="ECO:0000256" key="2">
    <source>
        <dbReference type="ARBA" id="ARBA00023134"/>
    </source>
</evidence>
<evidence type="ECO:0000259" key="3">
    <source>
        <dbReference type="PROSITE" id="PS51710"/>
    </source>
</evidence>
<dbReference type="SUPFAM" id="SSF52540">
    <property type="entry name" value="P-loop containing nucleoside triphosphate hydrolases"/>
    <property type="match status" value="1"/>
</dbReference>
<dbReference type="CDD" id="cd01898">
    <property type="entry name" value="Obg"/>
    <property type="match status" value="1"/>
</dbReference>
<dbReference type="PROSITE" id="PS51883">
    <property type="entry name" value="OBG"/>
    <property type="match status" value="1"/>
</dbReference>
<feature type="domain" description="Obg" evidence="4">
    <location>
        <begin position="130"/>
        <end position="379"/>
    </location>
</feature>
<dbReference type="Gene3D" id="2.70.210.12">
    <property type="entry name" value="GTP1/OBG domain"/>
    <property type="match status" value="1"/>
</dbReference>
<proteinExistence type="predicted"/>
<dbReference type="EMBL" id="KV454429">
    <property type="protein sequence ID" value="ODQ80543.1"/>
    <property type="molecule type" value="Genomic_DNA"/>
</dbReference>
<accession>A0A1E3QS64</accession>
<evidence type="ECO:0000313" key="5">
    <source>
        <dbReference type="EMBL" id="ODQ80543.1"/>
    </source>
</evidence>
<dbReference type="PROSITE" id="PS51710">
    <property type="entry name" value="G_OBG"/>
    <property type="match status" value="1"/>
</dbReference>
<evidence type="ECO:0000259" key="4">
    <source>
        <dbReference type="PROSITE" id="PS51883"/>
    </source>
</evidence>
<dbReference type="GO" id="GO:1902775">
    <property type="term" value="P:mitochondrial large ribosomal subunit assembly"/>
    <property type="evidence" value="ECO:0007669"/>
    <property type="project" value="EnsemblFungi"/>
</dbReference>
<dbReference type="InterPro" id="IPR036726">
    <property type="entry name" value="GTP1_OBG_dom_sf"/>
</dbReference>
<dbReference type="InterPro" id="IPR006169">
    <property type="entry name" value="GTP1_OBG_dom"/>
</dbReference>
<dbReference type="InterPro" id="IPR031167">
    <property type="entry name" value="G_OBG"/>
</dbReference>
<evidence type="ECO:0008006" key="7">
    <source>
        <dbReference type="Google" id="ProtNLM"/>
    </source>
</evidence>
<reference evidence="6" key="1">
    <citation type="submission" date="2016-05" db="EMBL/GenBank/DDBJ databases">
        <title>Comparative genomics of biotechnologically important yeasts.</title>
        <authorList>
            <consortium name="DOE Joint Genome Institute"/>
            <person name="Riley R."/>
            <person name="Haridas S."/>
            <person name="Wolfe K.H."/>
            <person name="Lopes M.R."/>
            <person name="Hittinger C.T."/>
            <person name="Goker M."/>
            <person name="Salamov A."/>
            <person name="Wisecaver J."/>
            <person name="Long T.M."/>
            <person name="Aerts A.L."/>
            <person name="Barry K."/>
            <person name="Choi C."/>
            <person name="Clum A."/>
            <person name="Coughlan A.Y."/>
            <person name="Deshpande S."/>
            <person name="Douglass A.P."/>
            <person name="Hanson S.J."/>
            <person name="Klenk H.-P."/>
            <person name="Labutti K."/>
            <person name="Lapidus A."/>
            <person name="Lindquist E."/>
            <person name="Lipzen A."/>
            <person name="Meier-Kolthoff J.P."/>
            <person name="Ohm R.A."/>
            <person name="Otillar R.P."/>
            <person name="Pangilinan J."/>
            <person name="Peng Y."/>
            <person name="Rokas A."/>
            <person name="Rosa C.A."/>
            <person name="Scheuner C."/>
            <person name="Sibirny A.A."/>
            <person name="Slot J.C."/>
            <person name="Stielow J.B."/>
            <person name="Sun H."/>
            <person name="Kurtzman C.P."/>
            <person name="Blackwell M."/>
            <person name="Grigoriev I.V."/>
            <person name="Jeffries T.W."/>
        </authorList>
    </citation>
    <scope>NUCLEOTIDE SEQUENCE [LARGE SCALE GENOMIC DNA]</scope>
    <source>
        <strain evidence="6">NRRL Y-12698</strain>
    </source>
</reference>
<dbReference type="SUPFAM" id="SSF82051">
    <property type="entry name" value="Obg GTP-binding protein N-terminal domain"/>
    <property type="match status" value="1"/>
</dbReference>
<dbReference type="AlphaFoldDB" id="A0A1E3QS64"/>
<dbReference type="GO" id="GO:0005743">
    <property type="term" value="C:mitochondrial inner membrane"/>
    <property type="evidence" value="ECO:0007669"/>
    <property type="project" value="EnsemblFungi"/>
</dbReference>
<dbReference type="GO" id="GO:0003924">
    <property type="term" value="F:GTPase activity"/>
    <property type="evidence" value="ECO:0007669"/>
    <property type="project" value="InterPro"/>
</dbReference>
<gene>
    <name evidence="5" type="ORF">BABINDRAFT_7268</name>
</gene>
<dbReference type="GO" id="GO:0005525">
    <property type="term" value="F:GTP binding"/>
    <property type="evidence" value="ECO:0007669"/>
    <property type="project" value="UniProtKB-KW"/>
</dbReference>
<dbReference type="PANTHER" id="PTHR11702:SF31">
    <property type="entry name" value="MITOCHONDRIAL RIBOSOME-ASSOCIATED GTPASE 2"/>
    <property type="match status" value="1"/>
</dbReference>
<evidence type="ECO:0000313" key="6">
    <source>
        <dbReference type="Proteomes" id="UP000094336"/>
    </source>
</evidence>
<name>A0A1E3QS64_9ASCO</name>
<dbReference type="Pfam" id="PF01018">
    <property type="entry name" value="GTP1_OBG"/>
    <property type="match status" value="2"/>
</dbReference>
<keyword evidence="6" id="KW-1185">Reference proteome</keyword>
<dbReference type="InterPro" id="IPR027417">
    <property type="entry name" value="P-loop_NTPase"/>
</dbReference>
<dbReference type="RefSeq" id="XP_018985871.1">
    <property type="nucleotide sequence ID" value="XM_019132592.1"/>
</dbReference>
<dbReference type="GeneID" id="30150445"/>
<dbReference type="PANTHER" id="PTHR11702">
    <property type="entry name" value="DEVELOPMENTALLY REGULATED GTP-BINDING PROTEIN-RELATED"/>
    <property type="match status" value="1"/>
</dbReference>
<dbReference type="InterPro" id="IPR045086">
    <property type="entry name" value="OBG_GTPase"/>
</dbReference>
<protein>
    <recommendedName>
        <fullName evidence="7">Obg family GTPase CgtA</fullName>
    </recommendedName>
</protein>
<dbReference type="Gene3D" id="3.40.50.300">
    <property type="entry name" value="P-loop containing nucleotide triphosphate hydrolases"/>
    <property type="match status" value="1"/>
</dbReference>